<dbReference type="Pfam" id="PF20252">
    <property type="entry name" value="BIG2_C"/>
    <property type="match status" value="1"/>
</dbReference>
<proteinExistence type="predicted"/>
<keyword evidence="3" id="KW-0813">Transport</keyword>
<accession>A0A821TT19</accession>
<evidence type="ECO:0000313" key="9">
    <source>
        <dbReference type="Proteomes" id="UP000663838"/>
    </source>
</evidence>
<comment type="subcellular location">
    <subcellularLocation>
        <location evidence="2">Cytoplasm</location>
    </subcellularLocation>
    <subcellularLocation>
        <location evidence="1">Membrane</location>
    </subcellularLocation>
</comment>
<dbReference type="Pfam" id="PF09324">
    <property type="entry name" value="Sec7-like_HDS"/>
    <property type="match status" value="1"/>
</dbReference>
<evidence type="ECO:0000259" key="7">
    <source>
        <dbReference type="PROSITE" id="PS50190"/>
    </source>
</evidence>
<dbReference type="Gene3D" id="1.10.220.20">
    <property type="match status" value="1"/>
</dbReference>
<dbReference type="InterPro" id="IPR016024">
    <property type="entry name" value="ARM-type_fold"/>
</dbReference>
<reference evidence="8" key="1">
    <citation type="submission" date="2021-02" db="EMBL/GenBank/DDBJ databases">
        <authorList>
            <person name="Nowell W R."/>
        </authorList>
    </citation>
    <scope>NUCLEOTIDE SEQUENCE</scope>
</reference>
<dbReference type="CDD" id="cd00171">
    <property type="entry name" value="Sec7"/>
    <property type="match status" value="1"/>
</dbReference>
<dbReference type="InterPro" id="IPR000904">
    <property type="entry name" value="Sec7_dom"/>
</dbReference>
<feature type="domain" description="SEC7" evidence="7">
    <location>
        <begin position="416"/>
        <end position="602"/>
    </location>
</feature>
<dbReference type="InterPro" id="IPR035999">
    <property type="entry name" value="Sec7_dom_sf"/>
</dbReference>
<evidence type="ECO:0000256" key="3">
    <source>
        <dbReference type="ARBA" id="ARBA00022448"/>
    </source>
</evidence>
<evidence type="ECO:0000313" key="8">
    <source>
        <dbReference type="EMBL" id="CAF4880635.1"/>
    </source>
</evidence>
<dbReference type="PANTHER" id="PTHR10663">
    <property type="entry name" value="GUANYL-NUCLEOTIDE EXCHANGE FACTOR"/>
    <property type="match status" value="1"/>
</dbReference>
<dbReference type="GO" id="GO:0005085">
    <property type="term" value="F:guanyl-nucleotide exchange factor activity"/>
    <property type="evidence" value="ECO:0007669"/>
    <property type="project" value="InterPro"/>
</dbReference>
<dbReference type="Pfam" id="PF12783">
    <property type="entry name" value="Sec7-like_HUS"/>
    <property type="match status" value="1"/>
</dbReference>
<dbReference type="Pfam" id="PF01369">
    <property type="entry name" value="Sec7"/>
    <property type="match status" value="1"/>
</dbReference>
<dbReference type="PROSITE" id="PS50190">
    <property type="entry name" value="SEC7"/>
    <property type="match status" value="1"/>
</dbReference>
<name>A0A821TT19_9BILA</name>
<protein>
    <recommendedName>
        <fullName evidence="7">SEC7 domain-containing protein</fullName>
    </recommendedName>
</protein>
<evidence type="ECO:0000256" key="4">
    <source>
        <dbReference type="ARBA" id="ARBA00022490"/>
    </source>
</evidence>
<evidence type="ECO:0000256" key="6">
    <source>
        <dbReference type="ARBA" id="ARBA00023136"/>
    </source>
</evidence>
<dbReference type="SMART" id="SM00222">
    <property type="entry name" value="Sec7"/>
    <property type="match status" value="1"/>
</dbReference>
<comment type="caution">
    <text evidence="8">The sequence shown here is derived from an EMBL/GenBank/DDBJ whole genome shotgun (WGS) entry which is preliminary data.</text>
</comment>
<dbReference type="Gene3D" id="1.10.1000.11">
    <property type="entry name" value="Arf Nucleotide-binding Site Opener,domain 2"/>
    <property type="match status" value="1"/>
</dbReference>
<dbReference type="Proteomes" id="UP000663838">
    <property type="component" value="Unassembled WGS sequence"/>
</dbReference>
<dbReference type="EMBL" id="CAJOBS010004391">
    <property type="protein sequence ID" value="CAF4880635.1"/>
    <property type="molecule type" value="Genomic_DNA"/>
</dbReference>
<dbReference type="FunFam" id="1.10.1000.11:FF:000003">
    <property type="entry name" value="Brefeldin A-inhibited guanine nucleotide-exchange protein 1"/>
    <property type="match status" value="1"/>
</dbReference>
<dbReference type="InterPro" id="IPR032691">
    <property type="entry name" value="Mon2/Sec7/BIG1-like_HUS"/>
</dbReference>
<dbReference type="PANTHER" id="PTHR10663:SF375">
    <property type="entry name" value="LD29171P"/>
    <property type="match status" value="1"/>
</dbReference>
<organism evidence="8 9">
    <name type="scientific">Rotaria socialis</name>
    <dbReference type="NCBI Taxonomy" id="392032"/>
    <lineage>
        <taxon>Eukaryota</taxon>
        <taxon>Metazoa</taxon>
        <taxon>Spiralia</taxon>
        <taxon>Gnathifera</taxon>
        <taxon>Rotifera</taxon>
        <taxon>Eurotatoria</taxon>
        <taxon>Bdelloidea</taxon>
        <taxon>Philodinida</taxon>
        <taxon>Philodinidae</taxon>
        <taxon>Rotaria</taxon>
    </lineage>
</organism>
<dbReference type="GO" id="GO:0032012">
    <property type="term" value="P:regulation of ARF protein signal transduction"/>
    <property type="evidence" value="ECO:0007669"/>
    <property type="project" value="InterPro"/>
</dbReference>
<dbReference type="SUPFAM" id="SSF48371">
    <property type="entry name" value="ARM repeat"/>
    <property type="match status" value="1"/>
</dbReference>
<evidence type="ECO:0000256" key="5">
    <source>
        <dbReference type="ARBA" id="ARBA00022927"/>
    </source>
</evidence>
<dbReference type="SUPFAM" id="SSF48425">
    <property type="entry name" value="Sec7 domain"/>
    <property type="match status" value="1"/>
</dbReference>
<evidence type="ECO:0000256" key="2">
    <source>
        <dbReference type="ARBA" id="ARBA00004496"/>
    </source>
</evidence>
<gene>
    <name evidence="8" type="ORF">TOA249_LOCUS29227</name>
</gene>
<dbReference type="GO" id="GO:0015031">
    <property type="term" value="P:protein transport"/>
    <property type="evidence" value="ECO:0007669"/>
    <property type="project" value="UniProtKB-KW"/>
</dbReference>
<dbReference type="GO" id="GO:0005737">
    <property type="term" value="C:cytoplasm"/>
    <property type="evidence" value="ECO:0007669"/>
    <property type="project" value="UniProtKB-SubCell"/>
</dbReference>
<keyword evidence="4" id="KW-0963">Cytoplasm</keyword>
<dbReference type="Pfam" id="PF16213">
    <property type="entry name" value="DCB"/>
    <property type="match status" value="1"/>
</dbReference>
<dbReference type="InterPro" id="IPR046455">
    <property type="entry name" value="Sec7/BIG1-like_C"/>
</dbReference>
<dbReference type="InterPro" id="IPR015403">
    <property type="entry name" value="Mon2/Sec7/BIG1-like_HDS"/>
</dbReference>
<sequence length="1387" mass="156719">MSDMSPHESDGALIFVHSALERFVSRDARKVSKLKETAELAQKILKDHNDAVDEQTMGKVLETLNIAANSRNIALVTAALDTLSKLIAYGCLRSEKECESAVEMVCQSDSQDERIQLQVLKALVAAITAPDHAVHGSVLLKAVRCCWNIFLAAKTPSVAQVSLTQIIESVYARAIQPQSIPLPPSQPSSPQLNICAHDAYYLFRVFCKLSTRAVNEFSDMKATSITSRALSLQFIRTALETYPTLFNLQIDDPTAESTCFLQAVKTELASAVARALASPEELVYGVGLEIFLLFFDYRRSLRYEIEVVANEVLLSVLEMKSADIQQKAAIVRALTRLIDQRTIVEMYMNYDCNPDAIDNLYERMVRVLGKLACTIELSGVALIALAKIVASLDEWVNVSVPTPVIVASPQEEIAVALESTKHKKTLLTEAIAEFNKKPKRGIKLLTNLMPKNEIARFLLTTEGLNKVMIGEYLGDADEESVAVMHQFVDLLDFSEKKFVEAIRYFLQKFRLPGESQKIDRMLLKFAERYFVCTSGRGIPFASATAAYVLSYSVIMLNIDQHSPHVPERMTKEAFIKNNKGINEQSDLPEDVLGEIYDEIKLEEIKLKDDPLALMRKEQIVQMAAAKRTVREVFANALDELVAKVDVCLKKHSNVMWIATGHGSHAKNMFELVWMGILAAFSTALQQFDETFHTLDGFRHSIALSCALDLELQRTAFITCLRKFTFDSVHHKNIEAIKVLLECAYSHGNQFGRNWVEVLRCISEIEKPTLNGQYAQPIAKAIDKIFTSSAMLDGTAIVDFVAALCTVSREELPRIYSLKKIVEIITYNMNRIRVEWVNLWAIASAHINEVGCDDDETVATFALDSMRQLGLKFVEKEELANFKFQREFLKVFEYIVENNDSVNIREFIVRSMNQLAMARHSNLRSGWKSILNVFCFIGHLNNLPLFTFAFEQLRNVFTFHDEILSKGFLVDCLSCLLTFAKNKSSPKISLQSIDLFCKFKCQDLIYLKTLVEATKSCDLEARSRALQFIFEHIKQSNYNTETWNIIMDEVILELFSPLYVIPAPEEMNVWFSTTLTQAIKLFISLYIDLNLSFLFPKVLDILKNCIVRENEMLSQLGCSSLTLLVKSTANLMQNEWKLVAEFISILFKLTTPTILFDASILIDSPTRPHLFARILLFCILQLMLVRTVFELISDSTVFDLMPPDEMCLFVDSLRNSFNFAKKFNSSLDLRNELWKINFTKQLPNLLQQETNSATTLIYMMYSLHAKSKLPDGLIPLMIEFSTDVLLEYPQCKEETKSAYDAIVGNLLKNLMTLNQCQFEFIVKSIYRHIAGIICVSPKSSNMEWPLGKGSLNTIPCGRGHGRLTSSILSLYILPSGPLTPVLYIGQQS</sequence>
<dbReference type="InterPro" id="IPR032629">
    <property type="entry name" value="DCB_dom"/>
</dbReference>
<dbReference type="InterPro" id="IPR023394">
    <property type="entry name" value="Sec7_C_sf"/>
</dbReference>
<keyword evidence="5" id="KW-0653">Protein transport</keyword>
<dbReference type="GO" id="GO:0016020">
    <property type="term" value="C:membrane"/>
    <property type="evidence" value="ECO:0007669"/>
    <property type="project" value="UniProtKB-SubCell"/>
</dbReference>
<evidence type="ECO:0000256" key="1">
    <source>
        <dbReference type="ARBA" id="ARBA00004370"/>
    </source>
</evidence>
<keyword evidence="6" id="KW-0472">Membrane</keyword>